<evidence type="ECO:0000313" key="3">
    <source>
        <dbReference type="Proteomes" id="UP000777438"/>
    </source>
</evidence>
<proteinExistence type="predicted"/>
<feature type="region of interest" description="Disordered" evidence="1">
    <location>
        <begin position="378"/>
        <end position="434"/>
    </location>
</feature>
<feature type="compositionally biased region" description="Basic residues" evidence="1">
    <location>
        <begin position="150"/>
        <end position="159"/>
    </location>
</feature>
<gene>
    <name evidence="2" type="ORF">B0T10DRAFT_584328</name>
</gene>
<name>A0A9P8VTY8_9HYPO</name>
<comment type="caution">
    <text evidence="2">The sequence shown here is derived from an EMBL/GenBank/DDBJ whole genome shotgun (WGS) entry which is preliminary data.</text>
</comment>
<keyword evidence="3" id="KW-1185">Reference proteome</keyword>
<organism evidence="2 3">
    <name type="scientific">Thelonectria olida</name>
    <dbReference type="NCBI Taxonomy" id="1576542"/>
    <lineage>
        <taxon>Eukaryota</taxon>
        <taxon>Fungi</taxon>
        <taxon>Dikarya</taxon>
        <taxon>Ascomycota</taxon>
        <taxon>Pezizomycotina</taxon>
        <taxon>Sordariomycetes</taxon>
        <taxon>Hypocreomycetidae</taxon>
        <taxon>Hypocreales</taxon>
        <taxon>Nectriaceae</taxon>
        <taxon>Thelonectria</taxon>
    </lineage>
</organism>
<accession>A0A9P8VTY8</accession>
<reference evidence="2 3" key="1">
    <citation type="journal article" date="2021" name="Nat. Commun.">
        <title>Genetic determinants of endophytism in the Arabidopsis root mycobiome.</title>
        <authorList>
            <person name="Mesny F."/>
            <person name="Miyauchi S."/>
            <person name="Thiergart T."/>
            <person name="Pickel B."/>
            <person name="Atanasova L."/>
            <person name="Karlsson M."/>
            <person name="Huettel B."/>
            <person name="Barry K.W."/>
            <person name="Haridas S."/>
            <person name="Chen C."/>
            <person name="Bauer D."/>
            <person name="Andreopoulos W."/>
            <person name="Pangilinan J."/>
            <person name="LaButti K."/>
            <person name="Riley R."/>
            <person name="Lipzen A."/>
            <person name="Clum A."/>
            <person name="Drula E."/>
            <person name="Henrissat B."/>
            <person name="Kohler A."/>
            <person name="Grigoriev I.V."/>
            <person name="Martin F.M."/>
            <person name="Hacquard S."/>
        </authorList>
    </citation>
    <scope>NUCLEOTIDE SEQUENCE [LARGE SCALE GENOMIC DNA]</scope>
    <source>
        <strain evidence="2 3">MPI-CAGE-CH-0241</strain>
    </source>
</reference>
<dbReference type="Proteomes" id="UP000777438">
    <property type="component" value="Unassembled WGS sequence"/>
</dbReference>
<sequence length="484" mass="52779">MSNAAVTPQMRVHGWNMQLFAGPTGLNFAGLYLHDGNDSLTYRDILEEILLCFDLPINNAVLDNDGSSTGQLALAFSNLVNPAETGADPPTLSFISDANLDPVVPSPPQTSASGGGKRTTARYHLVHHQSCSVSDSSSLKAHLQAGCAKHLARPKRRRDPRYLAPKKPSADPRITRFPLRRTVQPRKGSQSPPKLSASDSSPIRQDPYDEEGLDAMVAPPEVAIPIEAAREIITSFRHNCLIEGERSWCNTPVGPSLQACHIIPQQHYHLYPDPEGLGDPLDDPSVLYSPALVCPDTLRIRSFVPYDILLDYHGRTAQVPVNVDREALRHHYEMCCIENMGAKTPLMEQPSSATSGTASPFGTRADVFSLLSLGLHNTAGNSTEPSGSQAAPGNPSKRSRSAQDDVEYPSSGEAKTPSLTEDVSPDLSPHPTKRRRVSCGVAWNKCGWDHGAMFDGFITKENSVEFLADVNWGLKRTLLVRREE</sequence>
<feature type="region of interest" description="Disordered" evidence="1">
    <location>
        <begin position="97"/>
        <end position="118"/>
    </location>
</feature>
<dbReference type="OrthoDB" id="2142759at2759"/>
<feature type="region of interest" description="Disordered" evidence="1">
    <location>
        <begin position="146"/>
        <end position="208"/>
    </location>
</feature>
<evidence type="ECO:0008006" key="4">
    <source>
        <dbReference type="Google" id="ProtNLM"/>
    </source>
</evidence>
<protein>
    <recommendedName>
        <fullName evidence="4">HNH nuclease domain-containing protein</fullName>
    </recommendedName>
</protein>
<evidence type="ECO:0000313" key="2">
    <source>
        <dbReference type="EMBL" id="KAH6877250.1"/>
    </source>
</evidence>
<dbReference type="EMBL" id="JAGPYM010000030">
    <property type="protein sequence ID" value="KAH6877250.1"/>
    <property type="molecule type" value="Genomic_DNA"/>
</dbReference>
<feature type="compositionally biased region" description="Polar residues" evidence="1">
    <location>
        <begin position="187"/>
        <end position="203"/>
    </location>
</feature>
<evidence type="ECO:0000256" key="1">
    <source>
        <dbReference type="SAM" id="MobiDB-lite"/>
    </source>
</evidence>
<dbReference type="AlphaFoldDB" id="A0A9P8VTY8"/>
<feature type="compositionally biased region" description="Polar residues" evidence="1">
    <location>
        <begin position="378"/>
        <end position="391"/>
    </location>
</feature>